<comment type="caution">
    <text evidence="5">The sequence shown here is derived from an EMBL/GenBank/DDBJ whole genome shotgun (WGS) entry which is preliminary data.</text>
</comment>
<feature type="domain" description="HTH LytTR-type" evidence="3">
    <location>
        <begin position="138"/>
        <end position="242"/>
    </location>
</feature>
<accession>A0A417ZJV3</accession>
<organism evidence="5 6">
    <name type="scientific">Bombilactobacillus bombi</name>
    <dbReference type="NCBI Taxonomy" id="1303590"/>
    <lineage>
        <taxon>Bacteria</taxon>
        <taxon>Bacillati</taxon>
        <taxon>Bacillota</taxon>
        <taxon>Bacilli</taxon>
        <taxon>Lactobacillales</taxon>
        <taxon>Lactobacillaceae</taxon>
        <taxon>Bombilactobacillus</taxon>
    </lineage>
</organism>
<dbReference type="Gene3D" id="2.20.25.10">
    <property type="match status" value="1"/>
</dbReference>
<keyword evidence="5" id="KW-0238">DNA-binding</keyword>
<dbReference type="InterPro" id="IPR011006">
    <property type="entry name" value="CheY-like_superfamily"/>
</dbReference>
<dbReference type="GO" id="GO:0003677">
    <property type="term" value="F:DNA binding"/>
    <property type="evidence" value="ECO:0007669"/>
    <property type="project" value="UniProtKB-KW"/>
</dbReference>
<evidence type="ECO:0000313" key="4">
    <source>
        <dbReference type="EMBL" id="RHW48530.1"/>
    </source>
</evidence>
<dbReference type="EMBL" id="QOCR01000001">
    <property type="protein sequence ID" value="RHW52272.1"/>
    <property type="molecule type" value="Genomic_DNA"/>
</dbReference>
<dbReference type="EMBL" id="QOCS01000004">
    <property type="protein sequence ID" value="RHW48530.1"/>
    <property type="molecule type" value="Genomic_DNA"/>
</dbReference>
<name>A0A417ZJV3_9LACO</name>
<dbReference type="AlphaFoldDB" id="A0A417ZJV3"/>
<protein>
    <submittedName>
        <fullName evidence="5">DNA-binding response regulator</fullName>
    </submittedName>
</protein>
<evidence type="ECO:0000259" key="2">
    <source>
        <dbReference type="PROSITE" id="PS50110"/>
    </source>
</evidence>
<evidence type="ECO:0000313" key="6">
    <source>
        <dbReference type="Proteomes" id="UP000284109"/>
    </source>
</evidence>
<dbReference type="PANTHER" id="PTHR37299">
    <property type="entry name" value="TRANSCRIPTIONAL REGULATOR-RELATED"/>
    <property type="match status" value="1"/>
</dbReference>
<dbReference type="Gene3D" id="2.40.50.40">
    <property type="match status" value="1"/>
</dbReference>
<dbReference type="InterPro" id="IPR007492">
    <property type="entry name" value="LytTR_DNA-bd_dom"/>
</dbReference>
<dbReference type="GO" id="GO:0000156">
    <property type="term" value="F:phosphorelay response regulator activity"/>
    <property type="evidence" value="ECO:0007669"/>
    <property type="project" value="InterPro"/>
</dbReference>
<feature type="domain" description="Response regulatory" evidence="2">
    <location>
        <begin position="2"/>
        <end position="120"/>
    </location>
</feature>
<sequence>MKILIIDDEQLARTELAYLINQSSCFNNEQVNIFQSEDINHGLGILIKEQIDIIFLDISLNGENGFELAQQLHQLSYSPLIIFATAYDEFAAKAFNVDAIDYVLKPFEPKRIDQALFKAIKALNKRSDITTESLTNLLTIELQDRNVVIKQDSLISATVNDGILTIITKTEQYQTKNTLSWIKKRLTGTKFVQVHRKSLVNLEAVKEVQPWFNHTIILIMTNGDKVQVGRSYQKEVKQLLGV</sequence>
<dbReference type="SUPFAM" id="SSF52172">
    <property type="entry name" value="CheY-like"/>
    <property type="match status" value="1"/>
</dbReference>
<dbReference type="Gene3D" id="3.40.50.2300">
    <property type="match status" value="1"/>
</dbReference>
<reference evidence="6 7" key="1">
    <citation type="submission" date="2018-07" db="EMBL/GenBank/DDBJ databases">
        <title>Genome sequences of six Lactobacillus spp. isolated from bumble bee guts.</title>
        <authorList>
            <person name="Motta E.V.S."/>
            <person name="Moran N.A."/>
        </authorList>
    </citation>
    <scope>NUCLEOTIDE SEQUENCE [LARGE SCALE GENOMIC DNA]</scope>
    <source>
        <strain evidence="5 6">BI-1.1</strain>
        <strain evidence="4 7">LV-8.1</strain>
    </source>
</reference>
<keyword evidence="1" id="KW-0597">Phosphoprotein</keyword>
<dbReference type="InterPro" id="IPR001789">
    <property type="entry name" value="Sig_transdc_resp-reg_receiver"/>
</dbReference>
<dbReference type="SMART" id="SM00850">
    <property type="entry name" value="LytTR"/>
    <property type="match status" value="1"/>
</dbReference>
<dbReference type="PROSITE" id="PS50930">
    <property type="entry name" value="HTH_LYTTR"/>
    <property type="match status" value="1"/>
</dbReference>
<keyword evidence="6" id="KW-1185">Reference proteome</keyword>
<evidence type="ECO:0000313" key="7">
    <source>
        <dbReference type="Proteomes" id="UP000284822"/>
    </source>
</evidence>
<dbReference type="Proteomes" id="UP000284109">
    <property type="component" value="Unassembled WGS sequence"/>
</dbReference>
<feature type="modified residue" description="4-aspartylphosphate" evidence="1">
    <location>
        <position position="57"/>
    </location>
</feature>
<dbReference type="RefSeq" id="WP_118900150.1">
    <property type="nucleotide sequence ID" value="NZ_QOCR01000001.1"/>
</dbReference>
<evidence type="ECO:0000259" key="3">
    <source>
        <dbReference type="PROSITE" id="PS50930"/>
    </source>
</evidence>
<evidence type="ECO:0000313" key="5">
    <source>
        <dbReference type="EMBL" id="RHW52272.1"/>
    </source>
</evidence>
<dbReference type="Proteomes" id="UP000284822">
    <property type="component" value="Unassembled WGS sequence"/>
</dbReference>
<dbReference type="PANTHER" id="PTHR37299:SF1">
    <property type="entry name" value="STAGE 0 SPORULATION PROTEIN A HOMOLOG"/>
    <property type="match status" value="1"/>
</dbReference>
<dbReference type="PROSITE" id="PS50110">
    <property type="entry name" value="RESPONSE_REGULATORY"/>
    <property type="match status" value="1"/>
</dbReference>
<gene>
    <name evidence="5" type="ORF">DS831_02800</name>
    <name evidence="4" type="ORF">DS832_01305</name>
</gene>
<dbReference type="OrthoDB" id="9809318at2"/>
<dbReference type="Pfam" id="PF00072">
    <property type="entry name" value="Response_reg"/>
    <property type="match status" value="1"/>
</dbReference>
<dbReference type="Pfam" id="PF04397">
    <property type="entry name" value="LytTR"/>
    <property type="match status" value="1"/>
</dbReference>
<dbReference type="InterPro" id="IPR046947">
    <property type="entry name" value="LytR-like"/>
</dbReference>
<evidence type="ECO:0000256" key="1">
    <source>
        <dbReference type="PROSITE-ProRule" id="PRU00169"/>
    </source>
</evidence>
<dbReference type="SMART" id="SM00448">
    <property type="entry name" value="REC"/>
    <property type="match status" value="1"/>
</dbReference>
<proteinExistence type="predicted"/>